<keyword evidence="1" id="KW-0805">Transcription regulation</keyword>
<dbReference type="Gene3D" id="1.10.10.10">
    <property type="entry name" value="Winged helix-like DNA-binding domain superfamily/Winged helix DNA-binding domain"/>
    <property type="match status" value="1"/>
</dbReference>
<dbReference type="Pfam" id="PF00027">
    <property type="entry name" value="cNMP_binding"/>
    <property type="match status" value="1"/>
</dbReference>
<keyword evidence="6" id="KW-1185">Reference proteome</keyword>
<keyword evidence="2" id="KW-0238">DNA-binding</keyword>
<dbReference type="RefSeq" id="WP_010036018.1">
    <property type="nucleotide sequence ID" value="NZ_CP025958.1"/>
</dbReference>
<accession>A0A2Z3HCV1</accession>
<evidence type="ECO:0000313" key="5">
    <source>
        <dbReference type="EMBL" id="AWM41556.1"/>
    </source>
</evidence>
<dbReference type="GO" id="GO:0005829">
    <property type="term" value="C:cytosol"/>
    <property type="evidence" value="ECO:0007669"/>
    <property type="project" value="TreeGrafter"/>
</dbReference>
<dbReference type="PANTHER" id="PTHR24567:SF74">
    <property type="entry name" value="HTH-TYPE TRANSCRIPTIONAL REGULATOR ARCR"/>
    <property type="match status" value="1"/>
</dbReference>
<gene>
    <name evidence="5" type="ORF">C1280_34180</name>
</gene>
<dbReference type="AlphaFoldDB" id="A0A2Z3HCV1"/>
<evidence type="ECO:0000256" key="3">
    <source>
        <dbReference type="ARBA" id="ARBA00023163"/>
    </source>
</evidence>
<dbReference type="InterPro" id="IPR018490">
    <property type="entry name" value="cNMP-bd_dom_sf"/>
</dbReference>
<evidence type="ECO:0000256" key="2">
    <source>
        <dbReference type="ARBA" id="ARBA00023125"/>
    </source>
</evidence>
<dbReference type="OrthoDB" id="272447at2"/>
<proteinExistence type="predicted"/>
<protein>
    <submittedName>
        <fullName evidence="5">Crp/Fnr family transcriptional regulator</fullName>
    </submittedName>
</protein>
<dbReference type="KEGG" id="gog:C1280_34180"/>
<dbReference type="Proteomes" id="UP000245802">
    <property type="component" value="Chromosome"/>
</dbReference>
<sequence length="229" mass="24543">MPTPLPENRLLSTLPPADLGRLLRHMADVTLGPRDVVYEPGGLLEYVYFPRAGVISAVVLMGDGRSAEAAGIGPEGMAGVSSALGADRSRERVFCQVAPCRCRRMPAAAFAAAVRESGTVRDVVYRYVRAVMTVAARQAACNCLHSADERCARWLLQCHDRAGADEFPLTHEFLAQMLGVRRATVTVTAGTLQAAGLITYKSGMVRICDRAGLEAAACECYAAIRDTIT</sequence>
<dbReference type="InterPro" id="IPR014710">
    <property type="entry name" value="RmlC-like_jellyroll"/>
</dbReference>
<dbReference type="InterPro" id="IPR036390">
    <property type="entry name" value="WH_DNA-bd_sf"/>
</dbReference>
<dbReference type="CDD" id="cd00038">
    <property type="entry name" value="CAP_ED"/>
    <property type="match status" value="1"/>
</dbReference>
<feature type="domain" description="Cyclic nucleotide-binding" evidence="4">
    <location>
        <begin position="10"/>
        <end position="132"/>
    </location>
</feature>
<dbReference type="InterPro" id="IPR050397">
    <property type="entry name" value="Env_Response_Regulators"/>
</dbReference>
<dbReference type="Gene3D" id="2.60.120.10">
    <property type="entry name" value="Jelly Rolls"/>
    <property type="match status" value="1"/>
</dbReference>
<evidence type="ECO:0000313" key="6">
    <source>
        <dbReference type="Proteomes" id="UP000245802"/>
    </source>
</evidence>
<dbReference type="PANTHER" id="PTHR24567">
    <property type="entry name" value="CRP FAMILY TRANSCRIPTIONAL REGULATORY PROTEIN"/>
    <property type="match status" value="1"/>
</dbReference>
<dbReference type="Pfam" id="PF13545">
    <property type="entry name" value="HTH_Crp_2"/>
    <property type="match status" value="1"/>
</dbReference>
<organism evidence="5 6">
    <name type="scientific">Gemmata obscuriglobus</name>
    <dbReference type="NCBI Taxonomy" id="114"/>
    <lineage>
        <taxon>Bacteria</taxon>
        <taxon>Pseudomonadati</taxon>
        <taxon>Planctomycetota</taxon>
        <taxon>Planctomycetia</taxon>
        <taxon>Gemmatales</taxon>
        <taxon>Gemmataceae</taxon>
        <taxon>Gemmata</taxon>
    </lineage>
</organism>
<dbReference type="SMART" id="SM00100">
    <property type="entry name" value="cNMP"/>
    <property type="match status" value="1"/>
</dbReference>
<dbReference type="GO" id="GO:0003700">
    <property type="term" value="F:DNA-binding transcription factor activity"/>
    <property type="evidence" value="ECO:0007669"/>
    <property type="project" value="TreeGrafter"/>
</dbReference>
<dbReference type="InterPro" id="IPR012318">
    <property type="entry name" value="HTH_CRP"/>
</dbReference>
<dbReference type="InterPro" id="IPR000595">
    <property type="entry name" value="cNMP-bd_dom"/>
</dbReference>
<dbReference type="SUPFAM" id="SSF46785">
    <property type="entry name" value="Winged helix' DNA-binding domain"/>
    <property type="match status" value="1"/>
</dbReference>
<name>A0A2Z3HCV1_9BACT</name>
<dbReference type="InterPro" id="IPR036388">
    <property type="entry name" value="WH-like_DNA-bd_sf"/>
</dbReference>
<dbReference type="EMBL" id="CP025958">
    <property type="protein sequence ID" value="AWM41556.1"/>
    <property type="molecule type" value="Genomic_DNA"/>
</dbReference>
<evidence type="ECO:0000256" key="1">
    <source>
        <dbReference type="ARBA" id="ARBA00023015"/>
    </source>
</evidence>
<evidence type="ECO:0000259" key="4">
    <source>
        <dbReference type="SMART" id="SM00100"/>
    </source>
</evidence>
<dbReference type="SUPFAM" id="SSF51206">
    <property type="entry name" value="cAMP-binding domain-like"/>
    <property type="match status" value="1"/>
</dbReference>
<reference evidence="5 6" key="1">
    <citation type="submission" date="2018-01" db="EMBL/GenBank/DDBJ databases">
        <title>G. obscuriglobus.</title>
        <authorList>
            <person name="Franke J."/>
            <person name="Blomberg W."/>
            <person name="Selmecki A."/>
        </authorList>
    </citation>
    <scope>NUCLEOTIDE SEQUENCE [LARGE SCALE GENOMIC DNA]</scope>
    <source>
        <strain evidence="5 6">DSM 5831</strain>
    </source>
</reference>
<dbReference type="GO" id="GO:0003677">
    <property type="term" value="F:DNA binding"/>
    <property type="evidence" value="ECO:0007669"/>
    <property type="project" value="UniProtKB-KW"/>
</dbReference>
<keyword evidence="3" id="KW-0804">Transcription</keyword>